<dbReference type="RefSeq" id="WP_124766550.1">
    <property type="nucleotide sequence ID" value="NZ_JAFBDY010000001.1"/>
</dbReference>
<comment type="caution">
    <text evidence="1">The sequence shown here is derived from an EMBL/GenBank/DDBJ whole genome shotgun (WGS) entry which is preliminary data.</text>
</comment>
<dbReference type="Proteomes" id="UP000274033">
    <property type="component" value="Unassembled WGS sequence"/>
</dbReference>
<evidence type="ECO:0000313" key="2">
    <source>
        <dbReference type="Proteomes" id="UP000274033"/>
    </source>
</evidence>
<dbReference type="OrthoDB" id="1116171at2"/>
<name>A0A3N9UN95_9BACI</name>
<accession>A0A3N9UN95</accession>
<reference evidence="1 2" key="1">
    <citation type="journal article" date="2013" name="J. Microbiol.">
        <title>Lysinibacillus chungkukjangi sp. nov., isolated from Chungkukjang, Korean fermented soybean food.</title>
        <authorList>
            <person name="Kim S.J."/>
            <person name="Jang Y.H."/>
            <person name="Hamada M."/>
            <person name="Ahn J.H."/>
            <person name="Weon H.Y."/>
            <person name="Suzuki K."/>
            <person name="Whang K.S."/>
            <person name="Kwon S.W."/>
        </authorList>
    </citation>
    <scope>NUCLEOTIDE SEQUENCE [LARGE SCALE GENOMIC DNA]</scope>
    <source>
        <strain evidence="1 2">MCCC 1A12701</strain>
    </source>
</reference>
<dbReference type="AlphaFoldDB" id="A0A3N9UN95"/>
<evidence type="ECO:0000313" key="1">
    <source>
        <dbReference type="EMBL" id="RQW73356.1"/>
    </source>
</evidence>
<gene>
    <name evidence="1" type="ORF">EBB45_17030</name>
</gene>
<dbReference type="EMBL" id="RRCT01000022">
    <property type="protein sequence ID" value="RQW73356.1"/>
    <property type="molecule type" value="Genomic_DNA"/>
</dbReference>
<protein>
    <submittedName>
        <fullName evidence="1">Uncharacterized protein</fullName>
    </submittedName>
</protein>
<sequence length="156" mass="18276">MPFEVDEEKAYLVTFEDEEGEVKNQVQLSYLSKSEYDKVDNFFIISVTEVNENPLEGYILSDEYDTVGNKLKKEMLTEDLPIFQQVITTNSALLYRYYEYDEAKDQVGVVGTSANEIYSYYNGYVYHIGYNIDRKKNTDKVQEEMLKITRDYILGN</sequence>
<organism evidence="1 2">
    <name type="scientific">Lysinibacillus composti</name>
    <dbReference type="NCBI Taxonomy" id="720633"/>
    <lineage>
        <taxon>Bacteria</taxon>
        <taxon>Bacillati</taxon>
        <taxon>Bacillota</taxon>
        <taxon>Bacilli</taxon>
        <taxon>Bacillales</taxon>
        <taxon>Bacillaceae</taxon>
        <taxon>Lysinibacillus</taxon>
    </lineage>
</organism>
<keyword evidence="2" id="KW-1185">Reference proteome</keyword>
<proteinExistence type="predicted"/>